<protein>
    <submittedName>
        <fullName evidence="1">Uncharacterized protein</fullName>
    </submittedName>
</protein>
<feature type="non-terminal residue" evidence="1">
    <location>
        <position position="1"/>
    </location>
</feature>
<gene>
    <name evidence="1" type="ORF">K0M31_014184</name>
</gene>
<evidence type="ECO:0000313" key="2">
    <source>
        <dbReference type="Proteomes" id="UP001177670"/>
    </source>
</evidence>
<dbReference type="AlphaFoldDB" id="A0AA40KU26"/>
<keyword evidence="2" id="KW-1185">Reference proteome</keyword>
<accession>A0AA40KU26</accession>
<dbReference type="EMBL" id="JAHYIQ010000004">
    <property type="protein sequence ID" value="KAK1132812.1"/>
    <property type="molecule type" value="Genomic_DNA"/>
</dbReference>
<comment type="caution">
    <text evidence="1">The sequence shown here is derived from an EMBL/GenBank/DDBJ whole genome shotgun (WGS) entry which is preliminary data.</text>
</comment>
<evidence type="ECO:0000313" key="1">
    <source>
        <dbReference type="EMBL" id="KAK1132812.1"/>
    </source>
</evidence>
<feature type="non-terminal residue" evidence="1">
    <location>
        <position position="103"/>
    </location>
</feature>
<organism evidence="1 2">
    <name type="scientific">Melipona bicolor</name>
    <dbReference type="NCBI Taxonomy" id="60889"/>
    <lineage>
        <taxon>Eukaryota</taxon>
        <taxon>Metazoa</taxon>
        <taxon>Ecdysozoa</taxon>
        <taxon>Arthropoda</taxon>
        <taxon>Hexapoda</taxon>
        <taxon>Insecta</taxon>
        <taxon>Pterygota</taxon>
        <taxon>Neoptera</taxon>
        <taxon>Endopterygota</taxon>
        <taxon>Hymenoptera</taxon>
        <taxon>Apocrita</taxon>
        <taxon>Aculeata</taxon>
        <taxon>Apoidea</taxon>
        <taxon>Anthophila</taxon>
        <taxon>Apidae</taxon>
        <taxon>Melipona</taxon>
    </lineage>
</organism>
<proteinExistence type="predicted"/>
<reference evidence="1" key="1">
    <citation type="submission" date="2021-10" db="EMBL/GenBank/DDBJ databases">
        <title>Melipona bicolor Genome sequencing and assembly.</title>
        <authorList>
            <person name="Araujo N.S."/>
            <person name="Arias M.C."/>
        </authorList>
    </citation>
    <scope>NUCLEOTIDE SEQUENCE</scope>
    <source>
        <strain evidence="1">USP_2M_L1-L4_2017</strain>
        <tissue evidence="1">Whole body</tissue>
    </source>
</reference>
<name>A0AA40KU26_9HYME</name>
<dbReference type="Proteomes" id="UP001177670">
    <property type="component" value="Unassembled WGS sequence"/>
</dbReference>
<sequence>NFEGSRGSQELQEFRGFKWNRNVSGIRESIRFEASSVYERSHGLARSTRQPAKTHEISNSRNYLKFHHGRAVNFRNLEELGRIWEVRAQRKVQKSASVHATQT</sequence>